<evidence type="ECO:0000313" key="6">
    <source>
        <dbReference type="EMBL" id="MUN41169.1"/>
    </source>
</evidence>
<comment type="caution">
    <text evidence="6">The sequence shown here is derived from an EMBL/GenBank/DDBJ whole genome shotgun (WGS) entry which is preliminary data.</text>
</comment>
<dbReference type="SUPFAM" id="SSF53850">
    <property type="entry name" value="Periplasmic binding protein-like II"/>
    <property type="match status" value="1"/>
</dbReference>
<dbReference type="Proteomes" id="UP000432015">
    <property type="component" value="Unassembled WGS sequence"/>
</dbReference>
<dbReference type="PROSITE" id="PS50931">
    <property type="entry name" value="HTH_LYSR"/>
    <property type="match status" value="1"/>
</dbReference>
<dbReference type="PANTHER" id="PTHR30346">
    <property type="entry name" value="TRANSCRIPTIONAL DUAL REGULATOR HCAR-RELATED"/>
    <property type="match status" value="1"/>
</dbReference>
<keyword evidence="4" id="KW-0804">Transcription</keyword>
<dbReference type="InterPro" id="IPR036390">
    <property type="entry name" value="WH_DNA-bd_sf"/>
</dbReference>
<dbReference type="PANTHER" id="PTHR30346:SF0">
    <property type="entry name" value="HCA OPERON TRANSCRIPTIONAL ACTIVATOR HCAR"/>
    <property type="match status" value="1"/>
</dbReference>
<protein>
    <submittedName>
        <fullName evidence="6">LysR family transcriptional regulator</fullName>
    </submittedName>
</protein>
<evidence type="ECO:0000313" key="7">
    <source>
        <dbReference type="Proteomes" id="UP000432015"/>
    </source>
</evidence>
<dbReference type="Pfam" id="PF00126">
    <property type="entry name" value="HTH_1"/>
    <property type="match status" value="1"/>
</dbReference>
<dbReference type="FunFam" id="1.10.10.10:FF:000001">
    <property type="entry name" value="LysR family transcriptional regulator"/>
    <property type="match status" value="1"/>
</dbReference>
<dbReference type="InterPro" id="IPR036388">
    <property type="entry name" value="WH-like_DNA-bd_sf"/>
</dbReference>
<keyword evidence="3" id="KW-0238">DNA-binding</keyword>
<accession>A0A7K1L9S4</accession>
<dbReference type="EMBL" id="WOFH01000013">
    <property type="protein sequence ID" value="MUN41169.1"/>
    <property type="molecule type" value="Genomic_DNA"/>
</dbReference>
<name>A0A7K1L9S4_9ACTN</name>
<dbReference type="InterPro" id="IPR005119">
    <property type="entry name" value="LysR_subst-bd"/>
</dbReference>
<comment type="similarity">
    <text evidence="1">Belongs to the LysR transcriptional regulatory family.</text>
</comment>
<keyword evidence="2" id="KW-0805">Transcription regulation</keyword>
<evidence type="ECO:0000256" key="4">
    <source>
        <dbReference type="ARBA" id="ARBA00023163"/>
    </source>
</evidence>
<proteinExistence type="inferred from homology"/>
<evidence type="ECO:0000256" key="1">
    <source>
        <dbReference type="ARBA" id="ARBA00009437"/>
    </source>
</evidence>
<evidence type="ECO:0000256" key="2">
    <source>
        <dbReference type="ARBA" id="ARBA00023015"/>
    </source>
</evidence>
<dbReference type="AlphaFoldDB" id="A0A7K1L9S4"/>
<sequence>MEADLPGMRAFVAAAEELHFGRAAARLFLTQQALSKRVRRLEAALGAPLFDRTTRSVELTSAGYRLLPLARETLASFDAAVDSVRGVSVPLRIDVYHERFTPMEVIREAIAPFPDLTVEPSMRQGLAAAVPALLRREIDAAFGYANDLGRPWPDELNRRLFSLVPLHAFVSEDHPLASRRTLAMAELASAGLVMPDPAGATEWGAYLTRFTSEFGIPLRFSEPAIGILSYRQLMDRERRAVTVGEEGMTLPSEDGVRRLPIVDPVPLFPWSVVWHRRNHDPKLRRLLALLQPPPPPDDQHRWLPE</sequence>
<keyword evidence="7" id="KW-1185">Reference proteome</keyword>
<dbReference type="SUPFAM" id="SSF46785">
    <property type="entry name" value="Winged helix' DNA-binding domain"/>
    <property type="match status" value="1"/>
</dbReference>
<dbReference type="InterPro" id="IPR000847">
    <property type="entry name" value="LysR_HTH_N"/>
</dbReference>
<dbReference type="Pfam" id="PF03466">
    <property type="entry name" value="LysR_substrate"/>
    <property type="match status" value="1"/>
</dbReference>
<dbReference type="Gene3D" id="3.40.190.10">
    <property type="entry name" value="Periplasmic binding protein-like II"/>
    <property type="match status" value="2"/>
</dbReference>
<dbReference type="GO" id="GO:0003677">
    <property type="term" value="F:DNA binding"/>
    <property type="evidence" value="ECO:0007669"/>
    <property type="project" value="UniProtKB-KW"/>
</dbReference>
<gene>
    <name evidence="6" type="ORF">GNZ18_31885</name>
</gene>
<dbReference type="RefSeq" id="WP_216651504.1">
    <property type="nucleotide sequence ID" value="NZ_WOFH01000013.1"/>
</dbReference>
<dbReference type="GO" id="GO:0032993">
    <property type="term" value="C:protein-DNA complex"/>
    <property type="evidence" value="ECO:0007669"/>
    <property type="project" value="TreeGrafter"/>
</dbReference>
<feature type="domain" description="HTH lysR-type" evidence="5">
    <location>
        <begin position="1"/>
        <end position="60"/>
    </location>
</feature>
<evidence type="ECO:0000259" key="5">
    <source>
        <dbReference type="PROSITE" id="PS50931"/>
    </source>
</evidence>
<dbReference type="GO" id="GO:0003700">
    <property type="term" value="F:DNA-binding transcription factor activity"/>
    <property type="evidence" value="ECO:0007669"/>
    <property type="project" value="InterPro"/>
</dbReference>
<organism evidence="6 7">
    <name type="scientific">Actinomadura litoris</name>
    <dbReference type="NCBI Taxonomy" id="2678616"/>
    <lineage>
        <taxon>Bacteria</taxon>
        <taxon>Bacillati</taxon>
        <taxon>Actinomycetota</taxon>
        <taxon>Actinomycetes</taxon>
        <taxon>Streptosporangiales</taxon>
        <taxon>Thermomonosporaceae</taxon>
        <taxon>Actinomadura</taxon>
    </lineage>
</organism>
<evidence type="ECO:0000256" key="3">
    <source>
        <dbReference type="ARBA" id="ARBA00023125"/>
    </source>
</evidence>
<reference evidence="6 7" key="1">
    <citation type="submission" date="2019-11" db="EMBL/GenBank/DDBJ databases">
        <authorList>
            <person name="Cao P."/>
        </authorList>
    </citation>
    <scope>NUCLEOTIDE SEQUENCE [LARGE SCALE GENOMIC DNA]</scope>
    <source>
        <strain evidence="6 7">NEAU-AAG5</strain>
    </source>
</reference>
<dbReference type="Gene3D" id="1.10.10.10">
    <property type="entry name" value="Winged helix-like DNA-binding domain superfamily/Winged helix DNA-binding domain"/>
    <property type="match status" value="1"/>
</dbReference>
<dbReference type="PRINTS" id="PR00039">
    <property type="entry name" value="HTHLYSR"/>
</dbReference>